<accession>A0A7S6WRN8</accession>
<dbReference type="EMBL" id="CP061839">
    <property type="protein sequence ID" value="QOW61764.1"/>
    <property type="molecule type" value="Genomic_DNA"/>
</dbReference>
<sequence length="138" mass="14872">MKKSNKNKEKNVTVLGKETVFDGVMKFSETLQIDGKFNGAIDSQGALIISKTADCRVQYVKAASIVVEGAVAGSLSAVDKVDLKPQSSVRGDITAGRIRIADNVSFEGSVKMIRNSGFTEKNLFSISSGQLKEQLTRQ</sequence>
<organism evidence="2 3">
    <name type="scientific">Treponema pedis</name>
    <dbReference type="NCBI Taxonomy" id="409322"/>
    <lineage>
        <taxon>Bacteria</taxon>
        <taxon>Pseudomonadati</taxon>
        <taxon>Spirochaetota</taxon>
        <taxon>Spirochaetia</taxon>
        <taxon>Spirochaetales</taxon>
        <taxon>Treponemataceae</taxon>
        <taxon>Treponema</taxon>
    </lineage>
</organism>
<evidence type="ECO:0000256" key="1">
    <source>
        <dbReference type="ARBA" id="ARBA00044755"/>
    </source>
</evidence>
<evidence type="ECO:0000313" key="3">
    <source>
        <dbReference type="Proteomes" id="UP000593915"/>
    </source>
</evidence>
<dbReference type="InterPro" id="IPR007607">
    <property type="entry name" value="BacA/B"/>
</dbReference>
<gene>
    <name evidence="2" type="ORF">IFE08_05165</name>
</gene>
<protein>
    <submittedName>
        <fullName evidence="2">Polymer-forming cytoskeletal protein</fullName>
    </submittedName>
</protein>
<dbReference type="PANTHER" id="PTHR35024:SF4">
    <property type="entry name" value="POLYMER-FORMING CYTOSKELETAL PROTEIN"/>
    <property type="match status" value="1"/>
</dbReference>
<dbReference type="GeneID" id="301089989"/>
<dbReference type="Proteomes" id="UP000593915">
    <property type="component" value="Chromosome"/>
</dbReference>
<dbReference type="Pfam" id="PF04519">
    <property type="entry name" value="Bactofilin"/>
    <property type="match status" value="1"/>
</dbReference>
<reference evidence="2 3" key="1">
    <citation type="submission" date="2020-09" db="EMBL/GenBank/DDBJ databases">
        <title>Characterization of Treponema spp. from bovine digital dermatitis in Korea.</title>
        <authorList>
            <person name="Espiritu H.M."/>
            <person name="Cho Y.I."/>
            <person name="Mamuad L."/>
        </authorList>
    </citation>
    <scope>NUCLEOTIDE SEQUENCE [LARGE SCALE GENOMIC DNA]</scope>
    <source>
        <strain evidence="2 3">KS1</strain>
    </source>
</reference>
<dbReference type="AlphaFoldDB" id="A0A7S6WRN8"/>
<proteinExistence type="inferred from homology"/>
<dbReference type="RefSeq" id="WP_020965220.1">
    <property type="nucleotide sequence ID" value="NZ_CP045670.1"/>
</dbReference>
<evidence type="ECO:0000313" key="2">
    <source>
        <dbReference type="EMBL" id="QOW61764.1"/>
    </source>
</evidence>
<comment type="similarity">
    <text evidence="1">Belongs to the bactofilin family.</text>
</comment>
<dbReference type="PANTHER" id="PTHR35024">
    <property type="entry name" value="HYPOTHETICAL CYTOSOLIC PROTEIN"/>
    <property type="match status" value="1"/>
</dbReference>
<name>A0A7S6WRN8_9SPIR</name>